<protein>
    <submittedName>
        <fullName evidence="1">Uncharacterized protein</fullName>
    </submittedName>
</protein>
<gene>
    <name evidence="1" type="ORF">JRJ22_19440</name>
</gene>
<name>A0ABX7L9P1_9BACL</name>
<organism evidence="1 2">
    <name type="scientific">Paenibacillus tianjinensis</name>
    <dbReference type="NCBI Taxonomy" id="2810347"/>
    <lineage>
        <taxon>Bacteria</taxon>
        <taxon>Bacillati</taxon>
        <taxon>Bacillota</taxon>
        <taxon>Bacilli</taxon>
        <taxon>Bacillales</taxon>
        <taxon>Paenibacillaceae</taxon>
        <taxon>Paenibacillus</taxon>
    </lineage>
</organism>
<evidence type="ECO:0000313" key="2">
    <source>
        <dbReference type="Proteomes" id="UP000663452"/>
    </source>
</evidence>
<dbReference type="RefSeq" id="WP_206101072.1">
    <property type="nucleotide sequence ID" value="NZ_CP070969.1"/>
</dbReference>
<dbReference type="Proteomes" id="UP000663452">
    <property type="component" value="Chromosome"/>
</dbReference>
<sequence>MGKYQESRIEAIESYYIYNKGIVDEETARDDIDFLLKQIFGLISSLSRIENRLSPFFECEKIIAESKVRVREK</sequence>
<dbReference type="EMBL" id="CP070969">
    <property type="protein sequence ID" value="QSF43439.1"/>
    <property type="molecule type" value="Genomic_DNA"/>
</dbReference>
<keyword evidence="2" id="KW-1185">Reference proteome</keyword>
<accession>A0ABX7L9P1</accession>
<reference evidence="1 2" key="1">
    <citation type="submission" date="2021-02" db="EMBL/GenBank/DDBJ databases">
        <title>Paenibacillus tianjinensis sp. nov.</title>
        <authorList>
            <person name="Liu H."/>
        </authorList>
    </citation>
    <scope>NUCLEOTIDE SEQUENCE [LARGE SCALE GENOMIC DNA]</scope>
    <source>
        <strain evidence="1 2">TB2019</strain>
    </source>
</reference>
<proteinExistence type="predicted"/>
<evidence type="ECO:0000313" key="1">
    <source>
        <dbReference type="EMBL" id="QSF43439.1"/>
    </source>
</evidence>